<dbReference type="EMBL" id="WKJK01000008">
    <property type="protein sequence ID" value="MRW91609.1"/>
    <property type="molecule type" value="Genomic_DNA"/>
</dbReference>
<sequence>MSRLFITGGSGYVGRNLIRHFVARGDTVIALARSEQAAATVAQLGAVPYHGDLLDAGLSTAMQGCDMLIHAAADTNHGWGSEAQRLSNLDGTRHVFASARHAGIAQAVHISTESVLLDGQPLVNATEEHPFPARPAGAYSRTKGEAERIALSFATAAMRVMALRPRFVWGRDDSTALPQLLAAARAGKLAWIDGGGYRTSTTHIANLCAGVELALQRGRSGEVYFITDDQPQLFREFITQLLATQGVVAPDKSVPRALLRKIAAVGDLLANLSQGRIKPPISRQEFATMAVEVTLDIGKARRELGYEPVMSTEAGLAELRAAA</sequence>
<feature type="domain" description="3-beta hydroxysteroid dehydrogenase/isomerase" evidence="1">
    <location>
        <begin position="6"/>
        <end position="251"/>
    </location>
</feature>
<dbReference type="Pfam" id="PF01073">
    <property type="entry name" value="3Beta_HSD"/>
    <property type="match status" value="1"/>
</dbReference>
<comment type="caution">
    <text evidence="2">The sequence shown here is derived from an EMBL/GenBank/DDBJ whole genome shotgun (WGS) entry which is preliminary data.</text>
</comment>
<dbReference type="PANTHER" id="PTHR48079">
    <property type="entry name" value="PROTEIN YEEZ"/>
    <property type="match status" value="1"/>
</dbReference>
<dbReference type="GO" id="GO:0004029">
    <property type="term" value="F:aldehyde dehydrogenase (NAD+) activity"/>
    <property type="evidence" value="ECO:0007669"/>
    <property type="project" value="TreeGrafter"/>
</dbReference>
<dbReference type="Gene3D" id="3.40.50.720">
    <property type="entry name" value="NAD(P)-binding Rossmann-like Domain"/>
    <property type="match status" value="1"/>
</dbReference>
<gene>
    <name evidence="2" type="ORF">GJ699_16565</name>
</gene>
<evidence type="ECO:0000259" key="1">
    <source>
        <dbReference type="Pfam" id="PF01073"/>
    </source>
</evidence>
<dbReference type="InterPro" id="IPR051783">
    <property type="entry name" value="NAD(P)-dependent_oxidoreduct"/>
</dbReference>
<dbReference type="RefSeq" id="WP_154378187.1">
    <property type="nucleotide sequence ID" value="NZ_WKJK01000008.1"/>
</dbReference>
<proteinExistence type="predicted"/>
<dbReference type="GO" id="GO:0006694">
    <property type="term" value="P:steroid biosynthetic process"/>
    <property type="evidence" value="ECO:0007669"/>
    <property type="project" value="InterPro"/>
</dbReference>
<keyword evidence="3" id="KW-1185">Reference proteome</keyword>
<dbReference type="PANTHER" id="PTHR48079:SF6">
    <property type="entry name" value="NAD(P)-BINDING DOMAIN-CONTAINING PROTEIN-RELATED"/>
    <property type="match status" value="1"/>
</dbReference>
<dbReference type="Proteomes" id="UP000433309">
    <property type="component" value="Unassembled WGS sequence"/>
</dbReference>
<protein>
    <submittedName>
        <fullName evidence="2">NAD-dependent epimerase/dehydratase family protein</fullName>
    </submittedName>
</protein>
<accession>A0A6I2L5P4</accession>
<evidence type="ECO:0000313" key="2">
    <source>
        <dbReference type="EMBL" id="MRW91609.1"/>
    </source>
</evidence>
<dbReference type="GO" id="GO:0016616">
    <property type="term" value="F:oxidoreductase activity, acting on the CH-OH group of donors, NAD or NADP as acceptor"/>
    <property type="evidence" value="ECO:0007669"/>
    <property type="project" value="InterPro"/>
</dbReference>
<dbReference type="InterPro" id="IPR036291">
    <property type="entry name" value="NAD(P)-bd_dom_sf"/>
</dbReference>
<evidence type="ECO:0000313" key="3">
    <source>
        <dbReference type="Proteomes" id="UP000433309"/>
    </source>
</evidence>
<dbReference type="InterPro" id="IPR002225">
    <property type="entry name" value="3Beta_OHSteriod_DH/Estase"/>
</dbReference>
<organism evidence="2 3">
    <name type="scientific">Duganella guangzhouensis</name>
    <dbReference type="NCBI Taxonomy" id="2666084"/>
    <lineage>
        <taxon>Bacteria</taxon>
        <taxon>Pseudomonadati</taxon>
        <taxon>Pseudomonadota</taxon>
        <taxon>Betaproteobacteria</taxon>
        <taxon>Burkholderiales</taxon>
        <taxon>Oxalobacteraceae</taxon>
        <taxon>Telluria group</taxon>
        <taxon>Duganella</taxon>
    </lineage>
</organism>
<reference evidence="2 3" key="1">
    <citation type="submission" date="2019-11" db="EMBL/GenBank/DDBJ databases">
        <title>Novel species isolated from a subtropical stream in China.</title>
        <authorList>
            <person name="Lu H."/>
        </authorList>
    </citation>
    <scope>NUCLEOTIDE SEQUENCE [LARGE SCALE GENOMIC DNA]</scope>
    <source>
        <strain evidence="2 3">FT80W</strain>
    </source>
</reference>
<dbReference type="SUPFAM" id="SSF51735">
    <property type="entry name" value="NAD(P)-binding Rossmann-fold domains"/>
    <property type="match status" value="1"/>
</dbReference>
<dbReference type="GO" id="GO:0005737">
    <property type="term" value="C:cytoplasm"/>
    <property type="evidence" value="ECO:0007669"/>
    <property type="project" value="TreeGrafter"/>
</dbReference>
<name>A0A6I2L5P4_9BURK</name>
<dbReference type="AlphaFoldDB" id="A0A6I2L5P4"/>